<protein>
    <recommendedName>
        <fullName evidence="8">Major facilitator superfamily (MFS) profile domain-containing protein</fullName>
    </recommendedName>
</protein>
<dbReference type="InterPro" id="IPR050549">
    <property type="entry name" value="MFS_Trehalose_Transporter"/>
</dbReference>
<dbReference type="PANTHER" id="PTHR48021:SF93">
    <property type="entry name" value="SUGAR TRANSPORTER ERD6-LIKE 1-RELATED"/>
    <property type="match status" value="1"/>
</dbReference>
<evidence type="ECO:0000313" key="10">
    <source>
        <dbReference type="Proteomes" id="UP000327013"/>
    </source>
</evidence>
<dbReference type="InterPro" id="IPR005828">
    <property type="entry name" value="MFS_sugar_transport-like"/>
</dbReference>
<sequence>MNLRGQFTSAYQLLLCCGISLMYFIGNIVSWRTLALIGAIPCLVQLVGLFFVPESPRWLKMRNAPSFSQDFTETFQKHSETRILDSFQQRYVHTLIVGVGLMILQQLGGCNAIAFYASSIFLEAGFSSSNGTISMAIIQIPSAAVAVILADRSGRRPLLLVRMAKSQL</sequence>
<proteinExistence type="inferred from homology"/>
<dbReference type="EMBL" id="CM017322">
    <property type="protein sequence ID" value="KAE8010138.1"/>
    <property type="molecule type" value="Genomic_DNA"/>
</dbReference>
<dbReference type="GO" id="GO:0022857">
    <property type="term" value="F:transmembrane transporter activity"/>
    <property type="evidence" value="ECO:0007669"/>
    <property type="project" value="InterPro"/>
</dbReference>
<keyword evidence="10" id="KW-1185">Reference proteome</keyword>
<evidence type="ECO:0000313" key="9">
    <source>
        <dbReference type="EMBL" id="KAE8010138.1"/>
    </source>
</evidence>
<dbReference type="PROSITE" id="PS50850">
    <property type="entry name" value="MFS"/>
    <property type="match status" value="1"/>
</dbReference>
<dbReference type="InterPro" id="IPR036259">
    <property type="entry name" value="MFS_trans_sf"/>
</dbReference>
<keyword evidence="5 7" id="KW-1133">Transmembrane helix</keyword>
<accession>A0A5N6QUF3</accession>
<evidence type="ECO:0000256" key="1">
    <source>
        <dbReference type="ARBA" id="ARBA00004141"/>
    </source>
</evidence>
<evidence type="ECO:0000256" key="3">
    <source>
        <dbReference type="ARBA" id="ARBA00022597"/>
    </source>
</evidence>
<evidence type="ECO:0000256" key="7">
    <source>
        <dbReference type="SAM" id="Phobius"/>
    </source>
</evidence>
<evidence type="ECO:0000256" key="5">
    <source>
        <dbReference type="ARBA" id="ARBA00022989"/>
    </source>
</evidence>
<reference evidence="9 10" key="1">
    <citation type="submission" date="2019-06" db="EMBL/GenBank/DDBJ databases">
        <title>A chromosomal-level reference genome of Carpinus fangiana (Coryloideae, Betulaceae).</title>
        <authorList>
            <person name="Yang X."/>
            <person name="Wang Z."/>
            <person name="Zhang L."/>
            <person name="Hao G."/>
            <person name="Liu J."/>
            <person name="Yang Y."/>
        </authorList>
    </citation>
    <scope>NUCLEOTIDE SEQUENCE [LARGE SCALE GENOMIC DNA]</scope>
    <source>
        <strain evidence="9">Cfa_2016G</strain>
        <tissue evidence="9">Leaf</tissue>
    </source>
</reference>
<dbReference type="Pfam" id="PF00083">
    <property type="entry name" value="Sugar_tr"/>
    <property type="match status" value="1"/>
</dbReference>
<evidence type="ECO:0000256" key="2">
    <source>
        <dbReference type="ARBA" id="ARBA00010992"/>
    </source>
</evidence>
<evidence type="ECO:0000256" key="6">
    <source>
        <dbReference type="ARBA" id="ARBA00023136"/>
    </source>
</evidence>
<name>A0A5N6QUF3_9ROSI</name>
<gene>
    <name evidence="9" type="ORF">FH972_006529</name>
</gene>
<dbReference type="Gene3D" id="1.20.1250.20">
    <property type="entry name" value="MFS general substrate transporter like domains"/>
    <property type="match status" value="2"/>
</dbReference>
<dbReference type="Proteomes" id="UP000327013">
    <property type="component" value="Chromosome 2"/>
</dbReference>
<dbReference type="InterPro" id="IPR020846">
    <property type="entry name" value="MFS_dom"/>
</dbReference>
<keyword evidence="4 7" id="KW-0812">Transmembrane</keyword>
<feature type="domain" description="Major facilitator superfamily (MFS) profile" evidence="8">
    <location>
        <begin position="1"/>
        <end position="168"/>
    </location>
</feature>
<evidence type="ECO:0000256" key="4">
    <source>
        <dbReference type="ARBA" id="ARBA00022692"/>
    </source>
</evidence>
<dbReference type="SUPFAM" id="SSF103473">
    <property type="entry name" value="MFS general substrate transporter"/>
    <property type="match status" value="1"/>
</dbReference>
<dbReference type="GO" id="GO:0016020">
    <property type="term" value="C:membrane"/>
    <property type="evidence" value="ECO:0007669"/>
    <property type="project" value="UniProtKB-SubCell"/>
</dbReference>
<dbReference type="AlphaFoldDB" id="A0A5N6QUF3"/>
<dbReference type="PANTHER" id="PTHR48021">
    <property type="match status" value="1"/>
</dbReference>
<feature type="transmembrane region" description="Helical" evidence="7">
    <location>
        <begin position="31"/>
        <end position="52"/>
    </location>
</feature>
<dbReference type="OrthoDB" id="1732494at2759"/>
<feature type="transmembrane region" description="Helical" evidence="7">
    <location>
        <begin position="7"/>
        <end position="25"/>
    </location>
</feature>
<comment type="similarity">
    <text evidence="2">Belongs to the major facilitator superfamily. Sugar transporter (TC 2.A.1.1) family.</text>
</comment>
<keyword evidence="6 7" id="KW-0472">Membrane</keyword>
<evidence type="ECO:0000259" key="8">
    <source>
        <dbReference type="PROSITE" id="PS50850"/>
    </source>
</evidence>
<keyword evidence="3" id="KW-0813">Transport</keyword>
<feature type="transmembrane region" description="Helical" evidence="7">
    <location>
        <begin position="129"/>
        <end position="150"/>
    </location>
</feature>
<keyword evidence="3" id="KW-0762">Sugar transport</keyword>
<organism evidence="9 10">
    <name type="scientific">Carpinus fangiana</name>
    <dbReference type="NCBI Taxonomy" id="176857"/>
    <lineage>
        <taxon>Eukaryota</taxon>
        <taxon>Viridiplantae</taxon>
        <taxon>Streptophyta</taxon>
        <taxon>Embryophyta</taxon>
        <taxon>Tracheophyta</taxon>
        <taxon>Spermatophyta</taxon>
        <taxon>Magnoliopsida</taxon>
        <taxon>eudicotyledons</taxon>
        <taxon>Gunneridae</taxon>
        <taxon>Pentapetalae</taxon>
        <taxon>rosids</taxon>
        <taxon>fabids</taxon>
        <taxon>Fagales</taxon>
        <taxon>Betulaceae</taxon>
        <taxon>Carpinus</taxon>
    </lineage>
</organism>
<feature type="transmembrane region" description="Helical" evidence="7">
    <location>
        <begin position="91"/>
        <end position="117"/>
    </location>
</feature>
<comment type="subcellular location">
    <subcellularLocation>
        <location evidence="1">Membrane</location>
        <topology evidence="1">Multi-pass membrane protein</topology>
    </subcellularLocation>
</comment>